<dbReference type="OrthoDB" id="6945130at2"/>
<dbReference type="AlphaFoldDB" id="A0A0N9WSS3"/>
<proteinExistence type="predicted"/>
<organism evidence="1 2">
    <name type="scientific">Pseudomonas fluorescens</name>
    <dbReference type="NCBI Taxonomy" id="294"/>
    <lineage>
        <taxon>Bacteria</taxon>
        <taxon>Pseudomonadati</taxon>
        <taxon>Pseudomonadota</taxon>
        <taxon>Gammaproteobacteria</taxon>
        <taxon>Pseudomonadales</taxon>
        <taxon>Pseudomonadaceae</taxon>
        <taxon>Pseudomonas</taxon>
    </lineage>
</organism>
<accession>A0A0N9WSS3</accession>
<dbReference type="InterPro" id="IPR029060">
    <property type="entry name" value="PIN-like_dom_sf"/>
</dbReference>
<evidence type="ECO:0000313" key="2">
    <source>
        <dbReference type="Proteomes" id="UP000059425"/>
    </source>
</evidence>
<dbReference type="Proteomes" id="UP000059425">
    <property type="component" value="Chromosome"/>
</dbReference>
<reference evidence="2" key="1">
    <citation type="submission" date="2015-09" db="EMBL/GenBank/DDBJ databases">
        <title>Whole genome sequence of Pseudomonas fluorescens FW300-N2C3.</title>
        <authorList>
            <person name="Ray J."/>
            <person name="Melnyk R."/>
            <person name="Deutschbauer A."/>
        </authorList>
    </citation>
    <scope>NUCLEOTIDE SEQUENCE [LARGE SCALE GENOMIC DNA]</scope>
    <source>
        <strain evidence="2">FW300-N2C3</strain>
    </source>
</reference>
<dbReference type="InterPro" id="IPR059192">
    <property type="entry name" value="PIN_19"/>
</dbReference>
<name>A0A0N9WSS3_PSEFL</name>
<dbReference type="EMBL" id="CP012831">
    <property type="protein sequence ID" value="ALI05590.1"/>
    <property type="molecule type" value="Genomic_DNA"/>
</dbReference>
<dbReference type="RefSeq" id="WP_060738354.1">
    <property type="nucleotide sequence ID" value="NZ_CP012831.1"/>
</dbReference>
<reference evidence="1 2" key="2">
    <citation type="journal article" date="2018" name="Nature">
        <title>Mutant phenotypes for thousands of bacterial genes of unknown function.</title>
        <authorList>
            <person name="Price M.N."/>
            <person name="Wetmore K.M."/>
            <person name="Waters R.J."/>
            <person name="Callaghan M."/>
            <person name="Ray J."/>
            <person name="Liu H."/>
            <person name="Kuehl J.V."/>
            <person name="Melnyk R.A."/>
            <person name="Lamson J.S."/>
            <person name="Suh Y."/>
            <person name="Carlson H.K."/>
            <person name="Esquivel Z."/>
            <person name="Sadeeshkumar H."/>
            <person name="Chakraborty R."/>
            <person name="Zane G.M."/>
            <person name="Rubin B.E."/>
            <person name="Wall J.D."/>
            <person name="Visel A."/>
            <person name="Bristow J."/>
            <person name="Blow M.J."/>
            <person name="Arkin A.P."/>
            <person name="Deutschbauer A.M."/>
        </authorList>
    </citation>
    <scope>NUCLEOTIDE SEQUENCE [LARGE SCALE GENOMIC DNA]</scope>
    <source>
        <strain evidence="1 2">FW300-N2C3</strain>
    </source>
</reference>
<evidence type="ECO:0008006" key="3">
    <source>
        <dbReference type="Google" id="ProtNLM"/>
    </source>
</evidence>
<dbReference type="CDD" id="cd18702">
    <property type="entry name" value="PIN_VapC_like"/>
    <property type="match status" value="1"/>
</dbReference>
<evidence type="ECO:0000313" key="1">
    <source>
        <dbReference type="EMBL" id="ALI05590.1"/>
    </source>
</evidence>
<protein>
    <recommendedName>
        <fullName evidence="3">PIN domain-containing protein</fullName>
    </recommendedName>
</protein>
<dbReference type="SUPFAM" id="SSF88723">
    <property type="entry name" value="PIN domain-like"/>
    <property type="match status" value="1"/>
</dbReference>
<sequence length="161" mass="18014">MIDAYVKQYQKKGIIVDTNLLLLVIAGGTPSIANFKRTSGYTPDDYFLLLKVIDQFEKLIATPHILAELSNLTNGLYGKHLQDFYVTLKNSLSTICEIHHPAADICKDYELFPFGLADIGIIAAAKNNYLVLTDDLRVARFANQHCVDVVNFNHLRDAAWG</sequence>
<gene>
    <name evidence="1" type="ORF">AO356_01950</name>
</gene>